<sequence>MSEASDIRRTFLEFAAARSDGATFCPSEVARKLSKDWRPLMPKVRDVAAQLIEDGKLVCTQRGKPAHPLKTSGAIRLARPG</sequence>
<dbReference type="OrthoDB" id="34459at2"/>
<dbReference type="InterPro" id="IPR036390">
    <property type="entry name" value="WH_DNA-bd_sf"/>
</dbReference>
<proteinExistence type="predicted"/>
<evidence type="ECO:0000313" key="1">
    <source>
        <dbReference type="EMBL" id="GEP41818.1"/>
    </source>
</evidence>
<reference evidence="1 2" key="1">
    <citation type="submission" date="2019-07" db="EMBL/GenBank/DDBJ databases">
        <title>Whole genome shotgun sequence of Brevifollis gellanilyticus NBRC 108608.</title>
        <authorList>
            <person name="Hosoyama A."/>
            <person name="Uohara A."/>
            <person name="Ohji S."/>
            <person name="Ichikawa N."/>
        </authorList>
    </citation>
    <scope>NUCLEOTIDE SEQUENCE [LARGE SCALE GENOMIC DNA]</scope>
    <source>
        <strain evidence="1 2">NBRC 108608</strain>
    </source>
</reference>
<name>A0A512M511_9BACT</name>
<dbReference type="Pfam" id="PF11625">
    <property type="entry name" value="DUF3253"/>
    <property type="match status" value="1"/>
</dbReference>
<dbReference type="AlphaFoldDB" id="A0A512M511"/>
<dbReference type="RefSeq" id="WP_146849283.1">
    <property type="nucleotide sequence ID" value="NZ_BKAG01000005.1"/>
</dbReference>
<dbReference type="Gene3D" id="1.10.10.10">
    <property type="entry name" value="Winged helix-like DNA-binding domain superfamily/Winged helix DNA-binding domain"/>
    <property type="match status" value="1"/>
</dbReference>
<evidence type="ECO:0000313" key="2">
    <source>
        <dbReference type="Proteomes" id="UP000321577"/>
    </source>
</evidence>
<dbReference type="InterPro" id="IPR021660">
    <property type="entry name" value="DUF3253"/>
</dbReference>
<gene>
    <name evidence="1" type="ORF">BGE01nite_11090</name>
</gene>
<comment type="caution">
    <text evidence="1">The sequence shown here is derived from an EMBL/GenBank/DDBJ whole genome shotgun (WGS) entry which is preliminary data.</text>
</comment>
<evidence type="ECO:0008006" key="3">
    <source>
        <dbReference type="Google" id="ProtNLM"/>
    </source>
</evidence>
<dbReference type="SUPFAM" id="SSF46785">
    <property type="entry name" value="Winged helix' DNA-binding domain"/>
    <property type="match status" value="1"/>
</dbReference>
<protein>
    <recommendedName>
        <fullName evidence="3">S-adenosylmethionine tRNA ribosyltransferase</fullName>
    </recommendedName>
</protein>
<dbReference type="Proteomes" id="UP000321577">
    <property type="component" value="Unassembled WGS sequence"/>
</dbReference>
<dbReference type="InterPro" id="IPR036388">
    <property type="entry name" value="WH-like_DNA-bd_sf"/>
</dbReference>
<keyword evidence="2" id="KW-1185">Reference proteome</keyword>
<dbReference type="EMBL" id="BKAG01000005">
    <property type="protein sequence ID" value="GEP41818.1"/>
    <property type="molecule type" value="Genomic_DNA"/>
</dbReference>
<organism evidence="1 2">
    <name type="scientific">Brevifollis gellanilyticus</name>
    <dbReference type="NCBI Taxonomy" id="748831"/>
    <lineage>
        <taxon>Bacteria</taxon>
        <taxon>Pseudomonadati</taxon>
        <taxon>Verrucomicrobiota</taxon>
        <taxon>Verrucomicrobiia</taxon>
        <taxon>Verrucomicrobiales</taxon>
        <taxon>Verrucomicrobiaceae</taxon>
    </lineage>
</organism>
<accession>A0A512M511</accession>